<evidence type="ECO:0000256" key="3">
    <source>
        <dbReference type="ARBA" id="ARBA00022475"/>
    </source>
</evidence>
<evidence type="ECO:0000256" key="5">
    <source>
        <dbReference type="ARBA" id="ARBA00022824"/>
    </source>
</evidence>
<evidence type="ECO:0000256" key="8">
    <source>
        <dbReference type="ARBA" id="ARBA00034739"/>
    </source>
</evidence>
<evidence type="ECO:0000256" key="7">
    <source>
        <dbReference type="ARBA" id="ARBA00023136"/>
    </source>
</evidence>
<evidence type="ECO:0000313" key="11">
    <source>
        <dbReference type="EMBL" id="VDO94683.1"/>
    </source>
</evidence>
<proteinExistence type="inferred from homology"/>
<keyword evidence="6" id="KW-1133">Transmembrane helix</keyword>
<keyword evidence="5" id="KW-0256">Endoplasmic reticulum</keyword>
<dbReference type="Proteomes" id="UP000270296">
    <property type="component" value="Unassembled WGS sequence"/>
</dbReference>
<evidence type="ECO:0000256" key="9">
    <source>
        <dbReference type="ARBA" id="ARBA00034846"/>
    </source>
</evidence>
<comment type="subcellular location">
    <subcellularLocation>
        <location evidence="2">Cell membrane</location>
        <topology evidence="2">Multi-pass membrane protein</topology>
    </subcellularLocation>
    <subcellularLocation>
        <location evidence="1">Endoplasmic reticulum membrane</location>
        <topology evidence="1">Multi-pass membrane protein</topology>
    </subcellularLocation>
</comment>
<dbReference type="Pfam" id="PF09767">
    <property type="entry name" value="DUF2053"/>
    <property type="match status" value="1"/>
</dbReference>
<evidence type="ECO:0000256" key="1">
    <source>
        <dbReference type="ARBA" id="ARBA00004477"/>
    </source>
</evidence>
<reference evidence="11" key="2">
    <citation type="submission" date="2018-11" db="EMBL/GenBank/DDBJ databases">
        <authorList>
            <consortium name="Pathogen Informatics"/>
        </authorList>
    </citation>
    <scope>NUCLEOTIDE SEQUENCE [LARGE SCALE GENOMIC DNA]</scope>
</reference>
<organism evidence="13">
    <name type="scientific">Soboliphyme baturini</name>
    <dbReference type="NCBI Taxonomy" id="241478"/>
    <lineage>
        <taxon>Eukaryota</taxon>
        <taxon>Metazoa</taxon>
        <taxon>Ecdysozoa</taxon>
        <taxon>Nematoda</taxon>
        <taxon>Enoplea</taxon>
        <taxon>Dorylaimia</taxon>
        <taxon>Dioctophymatida</taxon>
        <taxon>Dioctophymatoidea</taxon>
        <taxon>Soboliphymatidae</taxon>
        <taxon>Soboliphyme</taxon>
    </lineage>
</organism>
<dbReference type="PANTHER" id="PTHR12869">
    <property type="entry name" value="SMALL SEVEN TRANSMEMBRANE DOMAIN-CONTAINING PROTEIN"/>
    <property type="match status" value="1"/>
</dbReference>
<evidence type="ECO:0000256" key="10">
    <source>
        <dbReference type="ARBA" id="ARBA00034899"/>
    </source>
</evidence>
<dbReference type="PANTHER" id="PTHR12869:SF0">
    <property type="entry name" value="BOS COMPLEX SUBUNIT TMEM147"/>
    <property type="match status" value="1"/>
</dbReference>
<evidence type="ECO:0000256" key="2">
    <source>
        <dbReference type="ARBA" id="ARBA00004651"/>
    </source>
</evidence>
<evidence type="ECO:0000256" key="6">
    <source>
        <dbReference type="ARBA" id="ARBA00022989"/>
    </source>
</evidence>
<protein>
    <recommendedName>
        <fullName evidence="9">BOS complex subunit TMEM147</fullName>
    </recommendedName>
    <alternativeName>
        <fullName evidence="10">Transmembrane protein 147</fullName>
    </alternativeName>
</protein>
<sequence>MQYFITLLRSEYSTYWKCAQAGCIYFEFMKSSVDVIDLLGLYIIITRNWSGKGEVRFLAAGLGWAAADAVATRTVPFWVGARGVGFDWKYIQMGFESNINLVFFMAIIFVFS</sequence>
<name>A0A183ID53_9BILA</name>
<dbReference type="GO" id="GO:0005886">
    <property type="term" value="C:plasma membrane"/>
    <property type="evidence" value="ECO:0007669"/>
    <property type="project" value="UniProtKB-SubCell"/>
</dbReference>
<keyword evidence="3" id="KW-1003">Cell membrane</keyword>
<evidence type="ECO:0000313" key="13">
    <source>
        <dbReference type="WBParaSite" id="SBAD_0000161801-mRNA-1"/>
    </source>
</evidence>
<keyword evidence="12" id="KW-1185">Reference proteome</keyword>
<evidence type="ECO:0000313" key="12">
    <source>
        <dbReference type="Proteomes" id="UP000270296"/>
    </source>
</evidence>
<comment type="similarity">
    <text evidence="8">Belongs to the TMEM147 family.</text>
</comment>
<keyword evidence="7" id="KW-0472">Membrane</keyword>
<accession>A0A183ID53</accession>
<dbReference type="OrthoDB" id="9993532at2759"/>
<dbReference type="WBParaSite" id="SBAD_0000161801-mRNA-1">
    <property type="protein sequence ID" value="SBAD_0000161801-mRNA-1"/>
    <property type="gene ID" value="SBAD_0000161801"/>
</dbReference>
<gene>
    <name evidence="11" type="ORF">SBAD_LOCUS1547</name>
</gene>
<dbReference type="GO" id="GO:0005789">
    <property type="term" value="C:endoplasmic reticulum membrane"/>
    <property type="evidence" value="ECO:0007669"/>
    <property type="project" value="UniProtKB-SubCell"/>
</dbReference>
<reference evidence="13" key="1">
    <citation type="submission" date="2016-06" db="UniProtKB">
        <authorList>
            <consortium name="WormBaseParasite"/>
        </authorList>
    </citation>
    <scope>IDENTIFICATION</scope>
</reference>
<keyword evidence="4" id="KW-0812">Transmembrane</keyword>
<dbReference type="InterPro" id="IPR019164">
    <property type="entry name" value="TMEM147"/>
</dbReference>
<dbReference type="AlphaFoldDB" id="A0A183ID53"/>
<dbReference type="EMBL" id="UZAM01006860">
    <property type="protein sequence ID" value="VDO94683.1"/>
    <property type="molecule type" value="Genomic_DNA"/>
</dbReference>
<evidence type="ECO:0000256" key="4">
    <source>
        <dbReference type="ARBA" id="ARBA00022692"/>
    </source>
</evidence>